<evidence type="ECO:0000259" key="1">
    <source>
        <dbReference type="PROSITE" id="PS50076"/>
    </source>
</evidence>
<proteinExistence type="predicted"/>
<dbReference type="OrthoDB" id="376357at2759"/>
<dbReference type="InterPro" id="IPR001623">
    <property type="entry name" value="DnaJ_domain"/>
</dbReference>
<dbReference type="InterPro" id="IPR036869">
    <property type="entry name" value="J_dom_sf"/>
</dbReference>
<feature type="domain" description="J" evidence="1">
    <location>
        <begin position="272"/>
        <end position="327"/>
    </location>
</feature>
<dbReference type="CDD" id="cd06257">
    <property type="entry name" value="DnaJ"/>
    <property type="match status" value="1"/>
</dbReference>
<organism evidence="2 3">
    <name type="scientific">Clytia hemisphaerica</name>
    <dbReference type="NCBI Taxonomy" id="252671"/>
    <lineage>
        <taxon>Eukaryota</taxon>
        <taxon>Metazoa</taxon>
        <taxon>Cnidaria</taxon>
        <taxon>Hydrozoa</taxon>
        <taxon>Hydroidolina</taxon>
        <taxon>Leptothecata</taxon>
        <taxon>Obeliida</taxon>
        <taxon>Clytiidae</taxon>
        <taxon>Clytia</taxon>
    </lineage>
</organism>
<protein>
    <recommendedName>
        <fullName evidence="1">J domain-containing protein</fullName>
    </recommendedName>
</protein>
<name>A0A7M5XIA9_9CNID</name>
<evidence type="ECO:0000313" key="2">
    <source>
        <dbReference type="EnsemblMetazoa" id="CLYHEMP024025.1"/>
    </source>
</evidence>
<dbReference type="AlphaFoldDB" id="A0A7M5XIA9"/>
<dbReference type="EnsemblMetazoa" id="CLYHEMT024025.1">
    <property type="protein sequence ID" value="CLYHEMP024025.1"/>
    <property type="gene ID" value="CLYHEMG024025"/>
</dbReference>
<reference evidence="2" key="1">
    <citation type="submission" date="2021-01" db="UniProtKB">
        <authorList>
            <consortium name="EnsemblMetazoa"/>
        </authorList>
    </citation>
    <scope>IDENTIFICATION</scope>
</reference>
<dbReference type="PROSITE" id="PS50076">
    <property type="entry name" value="DNAJ_2"/>
    <property type="match status" value="1"/>
</dbReference>
<evidence type="ECO:0000313" key="3">
    <source>
        <dbReference type="Proteomes" id="UP000594262"/>
    </source>
</evidence>
<sequence>AKNMATDDLDLGKEIRNKIWELYADEDAETWARITYYLDEEERVYSGENSPVWKTLKQALKSDKIFKVYVNRLAEDTKRADKDEEFRKVMQKMYQMLAEPSENGEPCKLQLVPSETRVGAVFPGLAAMIAVNGKKVLPVIVKAVKAIGERNMMAVVDDAAGVFSKHGGALVTVVLSGVYLSFVALRNIYKWWRGEISGKRCAKSIIDTAGSVTGAVTFGMCGTAIGAAAGGPIGALVGGILGSLLGNYLAGQLTEQITETIFDLPYDVALEKSYDYLGVTKSSSNNDVNKAFRYLCLKHHPDKGGDASDFIILQTHMANIKRARGEF</sequence>
<keyword evidence="3" id="KW-1185">Reference proteome</keyword>
<dbReference type="Gene3D" id="1.10.287.110">
    <property type="entry name" value="DnaJ domain"/>
    <property type="match status" value="1"/>
</dbReference>
<dbReference type="SUPFAM" id="SSF46565">
    <property type="entry name" value="Chaperone J-domain"/>
    <property type="match status" value="1"/>
</dbReference>
<dbReference type="Pfam" id="PF00226">
    <property type="entry name" value="DnaJ"/>
    <property type="match status" value="1"/>
</dbReference>
<dbReference type="Proteomes" id="UP000594262">
    <property type="component" value="Unplaced"/>
</dbReference>
<dbReference type="PRINTS" id="PR00625">
    <property type="entry name" value="JDOMAIN"/>
</dbReference>
<accession>A0A7M5XIA9</accession>